<evidence type="ECO:0000313" key="2">
    <source>
        <dbReference type="EMBL" id="EQM95138.1"/>
    </source>
</evidence>
<dbReference type="HOGENOM" id="CLU_2570531_0_0_4"/>
<evidence type="ECO:0000256" key="1">
    <source>
        <dbReference type="SAM" id="MobiDB-lite"/>
    </source>
</evidence>
<comment type="caution">
    <text evidence="2">The sequence shown here is derived from an EMBL/GenBank/DDBJ whole genome shotgun (WGS) entry which is preliminary data.</text>
</comment>
<dbReference type="AlphaFoldDB" id="T5LUH3"/>
<dbReference type="Proteomes" id="UP000003973">
    <property type="component" value="Unassembled WGS sequence"/>
</dbReference>
<keyword evidence="3" id="KW-1185">Reference proteome</keyword>
<reference evidence="2" key="1">
    <citation type="submission" date="2011-10" db="EMBL/GenBank/DDBJ databases">
        <title>The Genome Sequence of Oxalobacter formigenes HOxBLS.</title>
        <authorList>
            <consortium name="The Broad Institute Genome Sequencing Platform"/>
            <person name="Earl A."/>
            <person name="Ward D."/>
            <person name="Feldgarden M."/>
            <person name="Gevers D."/>
            <person name="Allison M.J."/>
            <person name="Humphrey S."/>
            <person name="Young S.K."/>
            <person name="Zeng Q."/>
            <person name="Gargeya S."/>
            <person name="Fitzgerald M."/>
            <person name="Haas B."/>
            <person name="Abouelleil A."/>
            <person name="Alvarado L."/>
            <person name="Arachchi H.M."/>
            <person name="Berlin A."/>
            <person name="Brown A."/>
            <person name="Chapman S.B."/>
            <person name="Chen Z."/>
            <person name="Dunbar C."/>
            <person name="Freedman E."/>
            <person name="Gearin G."/>
            <person name="Goldberg J."/>
            <person name="Griggs A."/>
            <person name="Gujja S."/>
            <person name="Heiman D."/>
            <person name="Howarth C."/>
            <person name="Larson L."/>
            <person name="Lui A."/>
            <person name="MacDonald P.J.P."/>
            <person name="Montmayeur A."/>
            <person name="Murphy C."/>
            <person name="Neiman D."/>
            <person name="Pearson M."/>
            <person name="Priest M."/>
            <person name="Roberts A."/>
            <person name="Saif S."/>
            <person name="Shea T."/>
            <person name="Shenoy N."/>
            <person name="Sisk P."/>
            <person name="Stolte C."/>
            <person name="Sykes S."/>
            <person name="Wortman J."/>
            <person name="Nusbaum C."/>
            <person name="Birren B."/>
        </authorList>
    </citation>
    <scope>NUCLEOTIDE SEQUENCE [LARGE SCALE GENOMIC DNA]</scope>
    <source>
        <strain evidence="2">HOxBLS</strain>
    </source>
</reference>
<sequence length="81" mass="9100">MTGTQGVKASGKTAFLSEGETGGKSHEQASDAFAGKTGLNERRFCVRKNKDRNRNKRFCRNRPAMRLDKNFSATEKQDDLF</sequence>
<feature type="region of interest" description="Disordered" evidence="1">
    <location>
        <begin position="1"/>
        <end position="35"/>
    </location>
</feature>
<gene>
    <name evidence="2" type="ORF">OFAG_02301</name>
</gene>
<feature type="region of interest" description="Disordered" evidence="1">
    <location>
        <begin position="61"/>
        <end position="81"/>
    </location>
</feature>
<proteinExistence type="predicted"/>
<organism evidence="2 3">
    <name type="scientific">Oxalobacter paraformigenes</name>
    <dbReference type="NCBI Taxonomy" id="556268"/>
    <lineage>
        <taxon>Bacteria</taxon>
        <taxon>Pseudomonadati</taxon>
        <taxon>Pseudomonadota</taxon>
        <taxon>Betaproteobacteria</taxon>
        <taxon>Burkholderiales</taxon>
        <taxon>Oxalobacteraceae</taxon>
        <taxon>Oxalobacter</taxon>
    </lineage>
</organism>
<evidence type="ECO:0000313" key="3">
    <source>
        <dbReference type="Proteomes" id="UP000003973"/>
    </source>
</evidence>
<accession>T5LUH3</accession>
<dbReference type="EMBL" id="ACDP02000026">
    <property type="protein sequence ID" value="EQM95138.1"/>
    <property type="molecule type" value="Genomic_DNA"/>
</dbReference>
<name>T5LUH3_9BURK</name>
<protein>
    <submittedName>
        <fullName evidence="2">Uncharacterized protein</fullName>
    </submittedName>
</protein>
<feature type="compositionally biased region" description="Basic and acidic residues" evidence="1">
    <location>
        <begin position="65"/>
        <end position="81"/>
    </location>
</feature>